<dbReference type="Gene3D" id="1.10.287.160">
    <property type="entry name" value="HR1 repeat"/>
    <property type="match status" value="1"/>
</dbReference>
<sequence length="154" mass="17810">MKRTELHEYADEVGLFFQEQGVPLMPGRVLGWLLVCDPPQQSAEEIAEAVQASRGAISMAMQMLQTAGAVEKVKVAGTRRIFYRLRPGFWLREAEEKARVARDWHTLMARGLKLMDEQDEDQRQRVREAHDMYEFLAAEYGQIKDRWAARRAES</sequence>
<protein>
    <submittedName>
        <fullName evidence="4">DNA-binding transcriptional regulator GbsR (MarR family)</fullName>
    </submittedName>
</protein>
<dbReference type="RefSeq" id="WP_185004694.1">
    <property type="nucleotide sequence ID" value="NZ_BAAAUI010000070.1"/>
</dbReference>
<dbReference type="GO" id="GO:0003677">
    <property type="term" value="F:DNA binding"/>
    <property type="evidence" value="ECO:0007669"/>
    <property type="project" value="UniProtKB-KW"/>
</dbReference>
<dbReference type="SUPFAM" id="SSF46785">
    <property type="entry name" value="Winged helix' DNA-binding domain"/>
    <property type="match status" value="1"/>
</dbReference>
<proteinExistence type="predicted"/>
<dbReference type="EMBL" id="JACHMH010000001">
    <property type="protein sequence ID" value="MBB4678883.1"/>
    <property type="molecule type" value="Genomic_DNA"/>
</dbReference>
<keyword evidence="5" id="KW-1185">Reference proteome</keyword>
<accession>A0A7W7CD09</accession>
<evidence type="ECO:0000313" key="5">
    <source>
        <dbReference type="Proteomes" id="UP000533598"/>
    </source>
</evidence>
<dbReference type="Gene3D" id="1.10.10.10">
    <property type="entry name" value="Winged helix-like DNA-binding domain superfamily/Winged helix DNA-binding domain"/>
    <property type="match status" value="1"/>
</dbReference>
<dbReference type="InterPro" id="IPR052362">
    <property type="entry name" value="HTH-GbsR_regulator"/>
</dbReference>
<comment type="caution">
    <text evidence="4">The sequence shown here is derived from an EMBL/GenBank/DDBJ whole genome shotgun (WGS) entry which is preliminary data.</text>
</comment>
<dbReference type="AlphaFoldDB" id="A0A7W7CD09"/>
<dbReference type="PANTHER" id="PTHR38465:SF2">
    <property type="entry name" value="HTH-TYPE TRANSCRIPTIONAL REGULATOR MMPR5"/>
    <property type="match status" value="1"/>
</dbReference>
<organism evidence="4 5">
    <name type="scientific">Crossiella cryophila</name>
    <dbReference type="NCBI Taxonomy" id="43355"/>
    <lineage>
        <taxon>Bacteria</taxon>
        <taxon>Bacillati</taxon>
        <taxon>Actinomycetota</taxon>
        <taxon>Actinomycetes</taxon>
        <taxon>Pseudonocardiales</taxon>
        <taxon>Pseudonocardiaceae</taxon>
        <taxon>Crossiella</taxon>
    </lineage>
</organism>
<reference evidence="4 5" key="1">
    <citation type="submission" date="2020-08" db="EMBL/GenBank/DDBJ databases">
        <title>Sequencing the genomes of 1000 actinobacteria strains.</title>
        <authorList>
            <person name="Klenk H.-P."/>
        </authorList>
    </citation>
    <scope>NUCLEOTIDE SEQUENCE [LARGE SCALE GENOMIC DNA]</scope>
    <source>
        <strain evidence="4 5">DSM 44230</strain>
    </source>
</reference>
<evidence type="ECO:0000256" key="1">
    <source>
        <dbReference type="ARBA" id="ARBA00023015"/>
    </source>
</evidence>
<evidence type="ECO:0000313" key="4">
    <source>
        <dbReference type="EMBL" id="MBB4678883.1"/>
    </source>
</evidence>
<keyword evidence="2 4" id="KW-0238">DNA-binding</keyword>
<evidence type="ECO:0000256" key="2">
    <source>
        <dbReference type="ARBA" id="ARBA00023125"/>
    </source>
</evidence>
<dbReference type="PANTHER" id="PTHR38465">
    <property type="entry name" value="HTH-TYPE TRANSCRIPTIONAL REGULATOR MJ1563-RELATED"/>
    <property type="match status" value="1"/>
</dbReference>
<keyword evidence="3" id="KW-0804">Transcription</keyword>
<gene>
    <name evidence="4" type="ORF">HNR67_005001</name>
</gene>
<dbReference type="InterPro" id="IPR036388">
    <property type="entry name" value="WH-like_DNA-bd_sf"/>
</dbReference>
<dbReference type="InterPro" id="IPR036390">
    <property type="entry name" value="WH_DNA-bd_sf"/>
</dbReference>
<dbReference type="Proteomes" id="UP000533598">
    <property type="component" value="Unassembled WGS sequence"/>
</dbReference>
<keyword evidence="1" id="KW-0805">Transcription regulation</keyword>
<evidence type="ECO:0000256" key="3">
    <source>
        <dbReference type="ARBA" id="ARBA00023163"/>
    </source>
</evidence>
<name>A0A7W7CD09_9PSEU</name>